<keyword evidence="9" id="KW-1185">Reference proteome</keyword>
<comment type="similarity">
    <text evidence="2">Belongs to the Orn/Lys/Arg decarboxylase class-I family.</text>
</comment>
<keyword evidence="5" id="KW-0456">Lyase</keyword>
<evidence type="ECO:0000259" key="7">
    <source>
        <dbReference type="Pfam" id="PF03711"/>
    </source>
</evidence>
<dbReference type="SUPFAM" id="SSF53383">
    <property type="entry name" value="PLP-dependent transferases"/>
    <property type="match status" value="1"/>
</dbReference>
<dbReference type="InterPro" id="IPR052357">
    <property type="entry name" value="Orn_Lys_Arg_decarboxylase-I"/>
</dbReference>
<accession>A0ABS2GL36</accession>
<evidence type="ECO:0000256" key="5">
    <source>
        <dbReference type="ARBA" id="ARBA00023239"/>
    </source>
</evidence>
<organism evidence="8 9">
    <name type="scientific">Hydrogenoanaerobacterium saccharovorans</name>
    <dbReference type="NCBI Taxonomy" id="474960"/>
    <lineage>
        <taxon>Bacteria</taxon>
        <taxon>Bacillati</taxon>
        <taxon>Bacillota</taxon>
        <taxon>Clostridia</taxon>
        <taxon>Eubacteriales</taxon>
        <taxon>Oscillospiraceae</taxon>
        <taxon>Hydrogenoanaerobacterium</taxon>
    </lineage>
</organism>
<keyword evidence="3" id="KW-0210">Decarboxylase</keyword>
<dbReference type="GO" id="GO:0016740">
    <property type="term" value="F:transferase activity"/>
    <property type="evidence" value="ECO:0007669"/>
    <property type="project" value="UniProtKB-KW"/>
</dbReference>
<dbReference type="Pfam" id="PF03711">
    <property type="entry name" value="OKR_DC_1_C"/>
    <property type="match status" value="1"/>
</dbReference>
<name>A0ABS2GL36_9FIRM</name>
<gene>
    <name evidence="8" type="ORF">H9X81_03675</name>
</gene>
<comment type="cofactor">
    <cofactor evidence="1">
        <name>pyridoxal 5'-phosphate</name>
        <dbReference type="ChEBI" id="CHEBI:597326"/>
    </cofactor>
</comment>
<dbReference type="InterPro" id="IPR015421">
    <property type="entry name" value="PyrdxlP-dep_Trfase_major"/>
</dbReference>
<keyword evidence="4" id="KW-0663">Pyridoxal phosphate</keyword>
<dbReference type="RefSeq" id="WP_204719910.1">
    <property type="nucleotide sequence ID" value="NZ_JACSNR010000003.1"/>
</dbReference>
<dbReference type="Gene3D" id="3.40.640.10">
    <property type="entry name" value="Type I PLP-dependent aspartate aminotransferase-like (Major domain)"/>
    <property type="match status" value="1"/>
</dbReference>
<dbReference type="InterPro" id="IPR036633">
    <property type="entry name" value="Prn/Lys/Arg_de-COase_C_sf"/>
</dbReference>
<feature type="domain" description="Orn/Lys/Arg decarboxylases family 1 pyridoxal-P attachment site" evidence="6">
    <location>
        <begin position="6"/>
        <end position="294"/>
    </location>
</feature>
<dbReference type="PANTHER" id="PTHR43277:SF4">
    <property type="entry name" value="ARGININE DECARBOXYLASE"/>
    <property type="match status" value="1"/>
</dbReference>
<dbReference type="Proteomes" id="UP000724149">
    <property type="component" value="Unassembled WGS sequence"/>
</dbReference>
<dbReference type="EMBL" id="JACSNR010000003">
    <property type="protein sequence ID" value="MBM6922793.1"/>
    <property type="molecule type" value="Genomic_DNA"/>
</dbReference>
<protein>
    <submittedName>
        <fullName evidence="8">PLP-dependent transferase</fullName>
    </submittedName>
</protein>
<evidence type="ECO:0000256" key="2">
    <source>
        <dbReference type="ARBA" id="ARBA00010671"/>
    </source>
</evidence>
<evidence type="ECO:0000256" key="1">
    <source>
        <dbReference type="ARBA" id="ARBA00001933"/>
    </source>
</evidence>
<evidence type="ECO:0000256" key="4">
    <source>
        <dbReference type="ARBA" id="ARBA00022898"/>
    </source>
</evidence>
<dbReference type="InterPro" id="IPR000310">
    <property type="entry name" value="Orn/Lys/Arg_deCO2ase_major_dom"/>
</dbReference>
<reference evidence="8 9" key="1">
    <citation type="journal article" date="2021" name="Sci. Rep.">
        <title>The distribution of antibiotic resistance genes in chicken gut microbiota commensals.</title>
        <authorList>
            <person name="Juricova H."/>
            <person name="Matiasovicova J."/>
            <person name="Kubasova T."/>
            <person name="Cejkova D."/>
            <person name="Rychlik I."/>
        </authorList>
    </citation>
    <scope>NUCLEOTIDE SEQUENCE [LARGE SCALE GENOMIC DNA]</scope>
    <source>
        <strain evidence="8 9">An564</strain>
    </source>
</reference>
<keyword evidence="8" id="KW-0808">Transferase</keyword>
<dbReference type="SUPFAM" id="SSF55904">
    <property type="entry name" value="Ornithine decarboxylase C-terminal domain"/>
    <property type="match status" value="1"/>
</dbReference>
<sequence length="450" mass="48807">MHTTLTPLFDAIEGLRRQNFSRFHTPGHKGAPLGFLSAVTPWDFTEVRGADSLFEAEGPIAETERLYTELYGTAGSFLSAGGSTLCIQAMLRLVQPLGQKILIGRNAHGSAVSAMALLGLEPVWLCPGTGADLLPAPITPAQAEEALRRNPDAAAVYVTSPDYFGKLTDIAGLAEVCHRYGVPLLVDNAHGAELQFTPENRHPMHLGADLCCDSLHKTLPVLTGGAMLHVGDTPLTRQHGFVRNAKDAMHLFGSTSPSYLVMLSMDTLLPALYDGSFRQEVAYTVRQVEKLRQLAAGQGFLLPEGETLPTRLTLVYSPLGCTRAEFDAACTAAGVEPEYLADHACVFLCSARNREEDFRRLETLIRTLPHKEPLTVETGFHLPETVCAPREAILSPRRTVPLSQAEGQTAAEVISRCPPGIPLVMPGERLDKNILADLNKYGILQVNVLE</sequence>
<dbReference type="PANTHER" id="PTHR43277">
    <property type="entry name" value="ARGININE DECARBOXYLASE"/>
    <property type="match status" value="1"/>
</dbReference>
<evidence type="ECO:0000256" key="3">
    <source>
        <dbReference type="ARBA" id="ARBA00022793"/>
    </source>
</evidence>
<comment type="caution">
    <text evidence="8">The sequence shown here is derived from an EMBL/GenBank/DDBJ whole genome shotgun (WGS) entry which is preliminary data.</text>
</comment>
<feature type="domain" description="Orn/Lys/Arg decarboxylase C-terminal" evidence="7">
    <location>
        <begin position="385"/>
        <end position="432"/>
    </location>
</feature>
<dbReference type="Gene3D" id="3.90.100.10">
    <property type="entry name" value="Orn/Lys/Arg decarboxylase, C-terminal domain"/>
    <property type="match status" value="1"/>
</dbReference>
<dbReference type="InterPro" id="IPR008286">
    <property type="entry name" value="Prn/Lys/Arg_de-COase_C"/>
</dbReference>
<evidence type="ECO:0000259" key="6">
    <source>
        <dbReference type="Pfam" id="PF01276"/>
    </source>
</evidence>
<dbReference type="InterPro" id="IPR015424">
    <property type="entry name" value="PyrdxlP-dep_Trfase"/>
</dbReference>
<dbReference type="Pfam" id="PF01276">
    <property type="entry name" value="OKR_DC_1"/>
    <property type="match status" value="1"/>
</dbReference>
<evidence type="ECO:0000313" key="8">
    <source>
        <dbReference type="EMBL" id="MBM6922793.1"/>
    </source>
</evidence>
<evidence type="ECO:0000313" key="9">
    <source>
        <dbReference type="Proteomes" id="UP000724149"/>
    </source>
</evidence>
<proteinExistence type="inferred from homology"/>